<dbReference type="Gene3D" id="3.40.50.150">
    <property type="entry name" value="Vaccinia Virus protein VP39"/>
    <property type="match status" value="1"/>
</dbReference>
<dbReference type="AlphaFoldDB" id="A0A5M6DEQ2"/>
<protein>
    <submittedName>
        <fullName evidence="1">Class I SAM-dependent methyltransferase</fullName>
    </submittedName>
</protein>
<keyword evidence="1" id="KW-0489">Methyltransferase</keyword>
<evidence type="ECO:0000313" key="1">
    <source>
        <dbReference type="EMBL" id="KAA5546024.1"/>
    </source>
</evidence>
<dbReference type="EMBL" id="VWOX01000002">
    <property type="protein sequence ID" value="KAA5546024.1"/>
    <property type="molecule type" value="Genomic_DNA"/>
</dbReference>
<keyword evidence="1" id="KW-0808">Transferase</keyword>
<dbReference type="RefSeq" id="WP_150075011.1">
    <property type="nucleotide sequence ID" value="NZ_VWOX01000002.1"/>
</dbReference>
<gene>
    <name evidence="1" type="ORF">FYK55_03710</name>
</gene>
<name>A0A5M6DEQ2_9BACT</name>
<dbReference type="Proteomes" id="UP000324479">
    <property type="component" value="Unassembled WGS sequence"/>
</dbReference>
<proteinExistence type="predicted"/>
<reference evidence="1 2" key="1">
    <citation type="submission" date="2019-08" db="EMBL/GenBank/DDBJ databases">
        <authorList>
            <person name="Dhanesh K."/>
            <person name="Kumar G."/>
            <person name="Sasikala C."/>
            <person name="Venkata Ramana C."/>
        </authorList>
    </citation>
    <scope>NUCLEOTIDE SEQUENCE [LARGE SCALE GENOMIC DNA]</scope>
    <source>
        <strain evidence="1 2">JC645</strain>
    </source>
</reference>
<sequence>MGNGSTNVIQQGDFQRRIAINLERLADRDCVETLIGDWATMELPVQHADVVTCCQVIEHLTDEQLPAFVDRLFAVGRSVIITVPYQWPAGWCKYHVQDPIDLPKLDRMVGRRPSAVQIVTDGNVRRVVAAY</sequence>
<organism evidence="1 2">
    <name type="scientific">Roseiconus nitratireducens</name>
    <dbReference type="NCBI Taxonomy" id="2605748"/>
    <lineage>
        <taxon>Bacteria</taxon>
        <taxon>Pseudomonadati</taxon>
        <taxon>Planctomycetota</taxon>
        <taxon>Planctomycetia</taxon>
        <taxon>Pirellulales</taxon>
        <taxon>Pirellulaceae</taxon>
        <taxon>Roseiconus</taxon>
    </lineage>
</organism>
<comment type="caution">
    <text evidence="1">The sequence shown here is derived from an EMBL/GenBank/DDBJ whole genome shotgun (WGS) entry which is preliminary data.</text>
</comment>
<dbReference type="GO" id="GO:0032259">
    <property type="term" value="P:methylation"/>
    <property type="evidence" value="ECO:0007669"/>
    <property type="project" value="UniProtKB-KW"/>
</dbReference>
<dbReference type="SUPFAM" id="SSF53335">
    <property type="entry name" value="S-adenosyl-L-methionine-dependent methyltransferases"/>
    <property type="match status" value="1"/>
</dbReference>
<dbReference type="InterPro" id="IPR029063">
    <property type="entry name" value="SAM-dependent_MTases_sf"/>
</dbReference>
<evidence type="ECO:0000313" key="2">
    <source>
        <dbReference type="Proteomes" id="UP000324479"/>
    </source>
</evidence>
<accession>A0A5M6DEQ2</accession>
<keyword evidence="2" id="KW-1185">Reference proteome</keyword>
<dbReference type="GO" id="GO:0008168">
    <property type="term" value="F:methyltransferase activity"/>
    <property type="evidence" value="ECO:0007669"/>
    <property type="project" value="UniProtKB-KW"/>
</dbReference>